<feature type="region of interest" description="Disordered" evidence="1">
    <location>
        <begin position="75"/>
        <end position="121"/>
    </location>
</feature>
<evidence type="ECO:0000313" key="2">
    <source>
        <dbReference type="EMBL" id="KAK5635118.1"/>
    </source>
</evidence>
<proteinExistence type="predicted"/>
<gene>
    <name evidence="2" type="ORF">RRF57_010830</name>
</gene>
<sequence length="121" mass="13538">MNLGSSEKPRCLTLIPQKTVGARCHCKGISYLANDHGIWSGESRHRTVTHYNATPYTLVSRSALKSSTTFEDISSSTVGVTVSTEKKHNIKHYRNSSGTNSNSSKKKEKKRKERKKKEGKE</sequence>
<reference evidence="2 3" key="1">
    <citation type="submission" date="2023-10" db="EMBL/GenBank/DDBJ databases">
        <title>Draft genome sequence of Xylaria bambusicola isolate GMP-LS, the root and basal stem rot pathogen of sugarcane in Indonesia.</title>
        <authorList>
            <person name="Selvaraj P."/>
            <person name="Muralishankar V."/>
            <person name="Muruganantham S."/>
            <person name="Sp S."/>
            <person name="Haryani S."/>
            <person name="Lau K.J.X."/>
            <person name="Naqvi N.I."/>
        </authorList>
    </citation>
    <scope>NUCLEOTIDE SEQUENCE [LARGE SCALE GENOMIC DNA]</scope>
    <source>
        <strain evidence="2">GMP-LS</strain>
    </source>
</reference>
<evidence type="ECO:0000256" key="1">
    <source>
        <dbReference type="SAM" id="MobiDB-lite"/>
    </source>
</evidence>
<comment type="caution">
    <text evidence="2">The sequence shown here is derived from an EMBL/GenBank/DDBJ whole genome shotgun (WGS) entry which is preliminary data.</text>
</comment>
<dbReference type="EMBL" id="JAWHQM010000048">
    <property type="protein sequence ID" value="KAK5635118.1"/>
    <property type="molecule type" value="Genomic_DNA"/>
</dbReference>
<protein>
    <submittedName>
        <fullName evidence="2">Uncharacterized protein</fullName>
    </submittedName>
</protein>
<name>A0AAN7UX75_9PEZI</name>
<keyword evidence="3" id="KW-1185">Reference proteome</keyword>
<evidence type="ECO:0000313" key="3">
    <source>
        <dbReference type="Proteomes" id="UP001305414"/>
    </source>
</evidence>
<dbReference type="Proteomes" id="UP001305414">
    <property type="component" value="Unassembled WGS sequence"/>
</dbReference>
<accession>A0AAN7UX75</accession>
<dbReference type="AlphaFoldDB" id="A0AAN7UX75"/>
<feature type="compositionally biased region" description="Basic residues" evidence="1">
    <location>
        <begin position="104"/>
        <end position="115"/>
    </location>
</feature>
<organism evidence="2 3">
    <name type="scientific">Xylaria bambusicola</name>
    <dbReference type="NCBI Taxonomy" id="326684"/>
    <lineage>
        <taxon>Eukaryota</taxon>
        <taxon>Fungi</taxon>
        <taxon>Dikarya</taxon>
        <taxon>Ascomycota</taxon>
        <taxon>Pezizomycotina</taxon>
        <taxon>Sordariomycetes</taxon>
        <taxon>Xylariomycetidae</taxon>
        <taxon>Xylariales</taxon>
        <taxon>Xylariaceae</taxon>
        <taxon>Xylaria</taxon>
    </lineage>
</organism>